<keyword evidence="6" id="KW-1185">Reference proteome</keyword>
<dbReference type="Gene3D" id="1.10.260.40">
    <property type="entry name" value="lambda repressor-like DNA-binding domains"/>
    <property type="match status" value="1"/>
</dbReference>
<dbReference type="RefSeq" id="WP_167150002.1">
    <property type="nucleotide sequence ID" value="NZ_JAAMOX010000001.1"/>
</dbReference>
<dbReference type="Pfam" id="PF00356">
    <property type="entry name" value="LacI"/>
    <property type="match status" value="1"/>
</dbReference>
<proteinExistence type="predicted"/>
<keyword evidence="2" id="KW-0238">DNA-binding</keyword>
<dbReference type="PANTHER" id="PTHR30146">
    <property type="entry name" value="LACI-RELATED TRANSCRIPTIONAL REPRESSOR"/>
    <property type="match status" value="1"/>
</dbReference>
<evidence type="ECO:0000256" key="2">
    <source>
        <dbReference type="ARBA" id="ARBA00023125"/>
    </source>
</evidence>
<dbReference type="Gene3D" id="3.40.50.2300">
    <property type="match status" value="2"/>
</dbReference>
<dbReference type="Pfam" id="PF13377">
    <property type="entry name" value="Peripla_BP_3"/>
    <property type="match status" value="1"/>
</dbReference>
<dbReference type="PROSITE" id="PS50932">
    <property type="entry name" value="HTH_LACI_2"/>
    <property type="match status" value="1"/>
</dbReference>
<dbReference type="InterPro" id="IPR028082">
    <property type="entry name" value="Peripla_BP_I"/>
</dbReference>
<dbReference type="GO" id="GO:0000976">
    <property type="term" value="F:transcription cis-regulatory region binding"/>
    <property type="evidence" value="ECO:0007669"/>
    <property type="project" value="TreeGrafter"/>
</dbReference>
<keyword evidence="1" id="KW-0805">Transcription regulation</keyword>
<gene>
    <name evidence="5" type="ORF">FHX76_001835</name>
</gene>
<dbReference type="InterPro" id="IPR046335">
    <property type="entry name" value="LacI/GalR-like_sensor"/>
</dbReference>
<dbReference type="SUPFAM" id="SSF53822">
    <property type="entry name" value="Periplasmic binding protein-like I"/>
    <property type="match status" value="1"/>
</dbReference>
<sequence>MTKVAGKATLAMVAELAGVSSPTVSKVLNGRDDVAESTRTRVQEALATIGYESPVQRRVRAAGPPLVDFVCEGLSSAYAVEVLRGVVEHAADENIEIVLSQVSPELLRETDHEDWANRLVETGRKGLILVTSEMSEAQLLSFQRRNIPVVVIDPKSPLKDGVVSVGATNWAGGKAATDHLLGLGHSKIAYIGGPESAECHVARLHGYMAALRSNGIEIRPEYITGGGFKSDYGVTGLASFAALDDPPTAIFASSDSIAVGVIEEARRRGISIPGDLSLVGFDGTYLSRQTMPKLTTVAQPLGDMGRAALRSVLRLMAGDTLESHHVELATKLIVRDSTTAPRA</sequence>
<dbReference type="SMART" id="SM00354">
    <property type="entry name" value="HTH_LACI"/>
    <property type="match status" value="1"/>
</dbReference>
<dbReference type="AlphaFoldDB" id="A0A7X5R1X5"/>
<evidence type="ECO:0000259" key="4">
    <source>
        <dbReference type="PROSITE" id="PS50932"/>
    </source>
</evidence>
<keyword evidence="3" id="KW-0804">Transcription</keyword>
<dbReference type="EMBL" id="JAAMOX010000001">
    <property type="protein sequence ID" value="NIH53967.1"/>
    <property type="molecule type" value="Genomic_DNA"/>
</dbReference>
<dbReference type="InterPro" id="IPR000843">
    <property type="entry name" value="HTH_LacI"/>
</dbReference>
<dbReference type="InterPro" id="IPR010982">
    <property type="entry name" value="Lambda_DNA-bd_dom_sf"/>
</dbReference>
<evidence type="ECO:0000313" key="5">
    <source>
        <dbReference type="EMBL" id="NIH53967.1"/>
    </source>
</evidence>
<dbReference type="Proteomes" id="UP000541033">
    <property type="component" value="Unassembled WGS sequence"/>
</dbReference>
<comment type="caution">
    <text evidence="5">The sequence shown here is derived from an EMBL/GenBank/DDBJ whole genome shotgun (WGS) entry which is preliminary data.</text>
</comment>
<dbReference type="GO" id="GO:0003700">
    <property type="term" value="F:DNA-binding transcription factor activity"/>
    <property type="evidence" value="ECO:0007669"/>
    <property type="project" value="TreeGrafter"/>
</dbReference>
<organism evidence="5 6">
    <name type="scientific">Lysinibacter cavernae</name>
    <dbReference type="NCBI Taxonomy" id="1640652"/>
    <lineage>
        <taxon>Bacteria</taxon>
        <taxon>Bacillati</taxon>
        <taxon>Actinomycetota</taxon>
        <taxon>Actinomycetes</taxon>
        <taxon>Micrococcales</taxon>
        <taxon>Microbacteriaceae</taxon>
        <taxon>Lysinibacter</taxon>
    </lineage>
</organism>
<name>A0A7X5R1X5_9MICO</name>
<evidence type="ECO:0000256" key="3">
    <source>
        <dbReference type="ARBA" id="ARBA00023163"/>
    </source>
</evidence>
<protein>
    <submittedName>
        <fullName evidence="5">LacI family transcriptional regulator</fullName>
    </submittedName>
</protein>
<dbReference type="PANTHER" id="PTHR30146:SF153">
    <property type="entry name" value="LACTOSE OPERON REPRESSOR"/>
    <property type="match status" value="1"/>
</dbReference>
<reference evidence="5 6" key="1">
    <citation type="submission" date="2020-02" db="EMBL/GenBank/DDBJ databases">
        <title>Sequencing the genomes of 1000 actinobacteria strains.</title>
        <authorList>
            <person name="Klenk H.-P."/>
        </authorList>
    </citation>
    <scope>NUCLEOTIDE SEQUENCE [LARGE SCALE GENOMIC DNA]</scope>
    <source>
        <strain evidence="5 6">DSM 27960</strain>
    </source>
</reference>
<evidence type="ECO:0000256" key="1">
    <source>
        <dbReference type="ARBA" id="ARBA00023015"/>
    </source>
</evidence>
<dbReference type="SUPFAM" id="SSF47413">
    <property type="entry name" value="lambda repressor-like DNA-binding domains"/>
    <property type="match status" value="1"/>
</dbReference>
<feature type="domain" description="HTH lacI-type" evidence="4">
    <location>
        <begin position="8"/>
        <end position="63"/>
    </location>
</feature>
<evidence type="ECO:0000313" key="6">
    <source>
        <dbReference type="Proteomes" id="UP000541033"/>
    </source>
</evidence>
<accession>A0A7X5R1X5</accession>
<dbReference type="CDD" id="cd01392">
    <property type="entry name" value="HTH_LacI"/>
    <property type="match status" value="1"/>
</dbReference>